<protein>
    <submittedName>
        <fullName evidence="4">Transcriptional activator domain-containing protein</fullName>
    </submittedName>
</protein>
<proteinExistence type="predicted"/>
<dbReference type="Proteomes" id="UP000199545">
    <property type="component" value="Unassembled WGS sequence"/>
</dbReference>
<dbReference type="SMART" id="SM01043">
    <property type="entry name" value="BTAD"/>
    <property type="match status" value="1"/>
</dbReference>
<dbReference type="InterPro" id="IPR016032">
    <property type="entry name" value="Sig_transdc_resp-reg_C-effctor"/>
</dbReference>
<dbReference type="SMART" id="SM00028">
    <property type="entry name" value="TPR"/>
    <property type="match status" value="5"/>
</dbReference>
<organism evidence="4 5">
    <name type="scientific">Thermoflavimicrobium dichotomicum</name>
    <dbReference type="NCBI Taxonomy" id="46223"/>
    <lineage>
        <taxon>Bacteria</taxon>
        <taxon>Bacillati</taxon>
        <taxon>Bacillota</taxon>
        <taxon>Bacilli</taxon>
        <taxon>Bacillales</taxon>
        <taxon>Thermoactinomycetaceae</taxon>
        <taxon>Thermoflavimicrobium</taxon>
    </lineage>
</organism>
<dbReference type="STRING" id="46223.SAMN05421852_11190"/>
<dbReference type="SUPFAM" id="SSF48452">
    <property type="entry name" value="TPR-like"/>
    <property type="match status" value="3"/>
</dbReference>
<gene>
    <name evidence="4" type="ORF">SAMN05421852_11190</name>
</gene>
<dbReference type="PANTHER" id="PTHR35807:SF2">
    <property type="entry name" value="TRANSCRIPTIONAL ACTIVATOR DOMAIN"/>
    <property type="match status" value="1"/>
</dbReference>
<evidence type="ECO:0000256" key="2">
    <source>
        <dbReference type="ARBA" id="ARBA00023163"/>
    </source>
</evidence>
<feature type="domain" description="Bacterial transcriptional activator" evidence="3">
    <location>
        <begin position="926"/>
        <end position="1064"/>
    </location>
</feature>
<dbReference type="GO" id="GO:0003677">
    <property type="term" value="F:DNA binding"/>
    <property type="evidence" value="ECO:0007669"/>
    <property type="project" value="InterPro"/>
</dbReference>
<dbReference type="OrthoDB" id="1137593at2"/>
<sequence length="1070" mass="126056">MVYSAGLIVNTALPVLPSYLLRRPSLVKKCKQGMDAPVLLLHAPMGYGKTTAIASFLKDHKMDSCWIRFSAKEMDEQSVWQKLFLSMRQLFPHFGETWMDEIFTSKNGDPPSSTFLEKWISEWLKLSKNIVFVLDNYHVVQSIPGVRPFMEEWVKNIPAGCHLVIMSREKCDWGGLHAMKMKGELYEISTLDLAWSEEEIEVYFTDYYQHTLSQEQLQLIFRRTRGWPVAVRLLAQYFSREIGTESLFQDHSDFMQDLFRYFKEEVWQGLSCIWQKVLLEMSLLDMVSDQTYTEAYERKPMISMNEVEQRHLFVTKRNESSYFFHPLFQRFLQYQLKQNAIEQQRLYPQAIQYYSQSQKYEQALHYAREWGDRQTFAEMLLQCAKEWLNQGQLDRVEASLCPLEDDWKDHYYHLWIYEGELYRYRCQYEKALQCYTRVEKLAKMVGDRQGESLSLEGQARVYLDTIQPGKAEYFLLRALQVLEGEEAYHSDRERLQLLIAENQVNIGRVWDANQWLEKRKEGNEVFVDPELEARLLLRTGRLRQARQILEKKKKEEEQAGKNLLPRSHRETHVLLSFIQSLIGEIDQAKKMAEIGIVQGVEYQSPFIEACGWMRLGHAVQLMPKYEKKLAVECYQAAIELMDDLRMSRGKAEPLLGMTLLYGRDGVTDLACYYGQQALTEVEKVKDHWLAAVIRLAMGIAAFYGERLPMAEQIFTECCNRFVRCGDHYFLTVSLLWKAITALDTGDESVFAGSMRELLSSMQKGQYEFLLQKRTLFGPRDIQRWIQLLFTAQGREIEESYVSYLLEEMGLHHVTSHPGYTLRIQTLGTFRVWLGDDEIQAKDWQRSKAKELFQFLITKRHSLLTKEEICAYLWPDADMKAADRDFKVALHALNNTLEPNRSARSTSFYIQRQGALYGLNRSAGYELDVDEFEKLVQQGMKEEDLNQLQSGLDLYHGSYLPERRYEDWSAMERERLQSLFIRGAERLARLLIEQQMWDEAIDWCERILQEDPCWEEAYRLLMKIYYLRNNRPQSIRIYQRCCNRLQKELGITPMPKTEEWYQFIVQGRLPV</sequence>
<accession>A0A1I3S1Z6</accession>
<dbReference type="AlphaFoldDB" id="A0A1I3S1Z6"/>
<evidence type="ECO:0000313" key="5">
    <source>
        <dbReference type="Proteomes" id="UP000199545"/>
    </source>
</evidence>
<name>A0A1I3S1Z6_9BACL</name>
<dbReference type="InterPro" id="IPR027417">
    <property type="entry name" value="P-loop_NTPase"/>
</dbReference>
<dbReference type="InterPro" id="IPR019734">
    <property type="entry name" value="TPR_rpt"/>
</dbReference>
<evidence type="ECO:0000259" key="3">
    <source>
        <dbReference type="SMART" id="SM01043"/>
    </source>
</evidence>
<dbReference type="Pfam" id="PF03704">
    <property type="entry name" value="BTAD"/>
    <property type="match status" value="1"/>
</dbReference>
<dbReference type="InterPro" id="IPR036388">
    <property type="entry name" value="WH-like_DNA-bd_sf"/>
</dbReference>
<keyword evidence="1" id="KW-0805">Transcription regulation</keyword>
<evidence type="ECO:0000256" key="1">
    <source>
        <dbReference type="ARBA" id="ARBA00023015"/>
    </source>
</evidence>
<keyword evidence="2" id="KW-0804">Transcription</keyword>
<reference evidence="4 5" key="1">
    <citation type="submission" date="2016-10" db="EMBL/GenBank/DDBJ databases">
        <authorList>
            <person name="de Groot N.N."/>
        </authorList>
    </citation>
    <scope>NUCLEOTIDE SEQUENCE [LARGE SCALE GENOMIC DNA]</scope>
    <source>
        <strain evidence="4 5">DSM 44778</strain>
    </source>
</reference>
<dbReference type="Gene3D" id="3.40.50.300">
    <property type="entry name" value="P-loop containing nucleotide triphosphate hydrolases"/>
    <property type="match status" value="1"/>
</dbReference>
<dbReference type="SUPFAM" id="SSF52540">
    <property type="entry name" value="P-loop containing nucleoside triphosphate hydrolases"/>
    <property type="match status" value="1"/>
</dbReference>
<evidence type="ECO:0000313" key="4">
    <source>
        <dbReference type="EMBL" id="SFJ51561.1"/>
    </source>
</evidence>
<dbReference type="InterPro" id="IPR005158">
    <property type="entry name" value="BTAD"/>
</dbReference>
<dbReference type="Gene3D" id="1.25.40.10">
    <property type="entry name" value="Tetratricopeptide repeat domain"/>
    <property type="match status" value="3"/>
</dbReference>
<dbReference type="EMBL" id="FORR01000011">
    <property type="protein sequence ID" value="SFJ51561.1"/>
    <property type="molecule type" value="Genomic_DNA"/>
</dbReference>
<dbReference type="Pfam" id="PF25873">
    <property type="entry name" value="WHD_MalT"/>
    <property type="match status" value="1"/>
</dbReference>
<dbReference type="InterPro" id="IPR051677">
    <property type="entry name" value="AfsR-DnrI-RedD_regulator"/>
</dbReference>
<dbReference type="SUPFAM" id="SSF46894">
    <property type="entry name" value="C-terminal effector domain of the bipartite response regulators"/>
    <property type="match status" value="1"/>
</dbReference>
<keyword evidence="5" id="KW-1185">Reference proteome</keyword>
<dbReference type="GO" id="GO:0006355">
    <property type="term" value="P:regulation of DNA-templated transcription"/>
    <property type="evidence" value="ECO:0007669"/>
    <property type="project" value="InterPro"/>
</dbReference>
<dbReference type="Gene3D" id="1.10.10.10">
    <property type="entry name" value="Winged helix-like DNA-binding domain superfamily/Winged helix DNA-binding domain"/>
    <property type="match status" value="1"/>
</dbReference>
<dbReference type="RefSeq" id="WP_093230554.1">
    <property type="nucleotide sequence ID" value="NZ_FORR01000011.1"/>
</dbReference>
<dbReference type="InterPro" id="IPR059106">
    <property type="entry name" value="WHD_MalT"/>
</dbReference>
<dbReference type="InterPro" id="IPR011990">
    <property type="entry name" value="TPR-like_helical_dom_sf"/>
</dbReference>
<dbReference type="PANTHER" id="PTHR35807">
    <property type="entry name" value="TRANSCRIPTIONAL REGULATOR REDD-RELATED"/>
    <property type="match status" value="1"/>
</dbReference>